<reference evidence="1 2" key="1">
    <citation type="submission" date="2023-03" db="EMBL/GenBank/DDBJ databases">
        <title>Genome insight into feeding habits of ladybird beetles.</title>
        <authorList>
            <person name="Li H.-S."/>
            <person name="Huang Y.-H."/>
            <person name="Pang H."/>
        </authorList>
    </citation>
    <scope>NUCLEOTIDE SEQUENCE [LARGE SCALE GENOMIC DNA]</scope>
    <source>
        <strain evidence="1">SYSU_2023b</strain>
        <tissue evidence="1">Whole body</tissue>
    </source>
</reference>
<organism evidence="1 2">
    <name type="scientific">Henosepilachna vigintioctopunctata</name>
    <dbReference type="NCBI Taxonomy" id="420089"/>
    <lineage>
        <taxon>Eukaryota</taxon>
        <taxon>Metazoa</taxon>
        <taxon>Ecdysozoa</taxon>
        <taxon>Arthropoda</taxon>
        <taxon>Hexapoda</taxon>
        <taxon>Insecta</taxon>
        <taxon>Pterygota</taxon>
        <taxon>Neoptera</taxon>
        <taxon>Endopterygota</taxon>
        <taxon>Coleoptera</taxon>
        <taxon>Polyphaga</taxon>
        <taxon>Cucujiformia</taxon>
        <taxon>Coccinelloidea</taxon>
        <taxon>Coccinellidae</taxon>
        <taxon>Epilachninae</taxon>
        <taxon>Epilachnini</taxon>
        <taxon>Henosepilachna</taxon>
    </lineage>
</organism>
<dbReference type="EMBL" id="JARQZJ010000007">
    <property type="protein sequence ID" value="KAK9871698.1"/>
    <property type="molecule type" value="Genomic_DNA"/>
</dbReference>
<dbReference type="AlphaFoldDB" id="A0AAW1TTF8"/>
<evidence type="ECO:0000313" key="2">
    <source>
        <dbReference type="Proteomes" id="UP001431783"/>
    </source>
</evidence>
<accession>A0AAW1TTF8</accession>
<name>A0AAW1TTF8_9CUCU</name>
<proteinExistence type="predicted"/>
<comment type="caution">
    <text evidence="1">The sequence shown here is derived from an EMBL/GenBank/DDBJ whole genome shotgun (WGS) entry which is preliminary data.</text>
</comment>
<evidence type="ECO:0000313" key="1">
    <source>
        <dbReference type="EMBL" id="KAK9871698.1"/>
    </source>
</evidence>
<keyword evidence="2" id="KW-1185">Reference proteome</keyword>
<dbReference type="Proteomes" id="UP001431783">
    <property type="component" value="Unassembled WGS sequence"/>
</dbReference>
<protein>
    <recommendedName>
        <fullName evidence="3">MATH domain-containing protein</fullName>
    </recommendedName>
</protein>
<sequence length="123" mass="14494">MTPNQPLSQMELKTCRWAILKPSDETNVDELSRTDMFDYGNLNWEIQVNTKSTFRLQKDVLSPTEIRVGFNSPKKTSNRRLRSQNYHYSKNYSLYFIFKKFIVKVYSIRGSGNQLYKASLKLP</sequence>
<evidence type="ECO:0008006" key="3">
    <source>
        <dbReference type="Google" id="ProtNLM"/>
    </source>
</evidence>
<gene>
    <name evidence="1" type="ORF">WA026_014150</name>
</gene>